<reference evidence="2" key="1">
    <citation type="submission" date="2020-08" db="EMBL/GenBank/DDBJ databases">
        <title>Genome public.</title>
        <authorList>
            <person name="Liu C."/>
            <person name="Sun Q."/>
        </authorList>
    </citation>
    <scope>NUCLEOTIDE SEQUENCE</scope>
    <source>
        <strain evidence="2">NSJ-33</strain>
    </source>
</reference>
<keyword evidence="3" id="KW-1185">Reference proteome</keyword>
<dbReference type="EMBL" id="JACRSV010000005">
    <property type="protein sequence ID" value="MBC8560843.1"/>
    <property type="molecule type" value="Genomic_DNA"/>
</dbReference>
<keyword evidence="1" id="KW-1133">Transmembrane helix</keyword>
<accession>A0A926E703</accession>
<proteinExistence type="predicted"/>
<keyword evidence="1" id="KW-0812">Transmembrane</keyword>
<protein>
    <submittedName>
        <fullName evidence="2">Uncharacterized protein</fullName>
    </submittedName>
</protein>
<sequence length="178" mass="20694">MKKFIKNPWTLGIGTTVIGSVLLSFVMDWINKVDWLSTLKALLQFVGNAIVAFLNFELKVWWVLVVLALLFAALLIYVKILDTKQKDTPIPFLSYTKDSMLGLSWEWEYSKTYDGKYTISHLHPVCSKCGMRLKQSGMYGLEMECLRCNTTKKWEDHYLTDAQLLIEDNIKKRFLQNQ</sequence>
<organism evidence="2 3">
    <name type="scientific">Fumia xinanensis</name>
    <dbReference type="NCBI Taxonomy" id="2763659"/>
    <lineage>
        <taxon>Bacteria</taxon>
        <taxon>Bacillati</taxon>
        <taxon>Bacillota</taxon>
        <taxon>Clostridia</taxon>
        <taxon>Eubacteriales</taxon>
        <taxon>Oscillospiraceae</taxon>
        <taxon>Fumia</taxon>
    </lineage>
</organism>
<keyword evidence="1" id="KW-0472">Membrane</keyword>
<name>A0A926E703_9FIRM</name>
<feature type="transmembrane region" description="Helical" evidence="1">
    <location>
        <begin position="60"/>
        <end position="78"/>
    </location>
</feature>
<evidence type="ECO:0000313" key="3">
    <source>
        <dbReference type="Proteomes" id="UP000610760"/>
    </source>
</evidence>
<dbReference type="AlphaFoldDB" id="A0A926E703"/>
<comment type="caution">
    <text evidence="2">The sequence shown here is derived from an EMBL/GenBank/DDBJ whole genome shotgun (WGS) entry which is preliminary data.</text>
</comment>
<evidence type="ECO:0000313" key="2">
    <source>
        <dbReference type="EMBL" id="MBC8560843.1"/>
    </source>
</evidence>
<feature type="transmembrane region" description="Helical" evidence="1">
    <location>
        <begin position="9"/>
        <end position="30"/>
    </location>
</feature>
<evidence type="ECO:0000256" key="1">
    <source>
        <dbReference type="SAM" id="Phobius"/>
    </source>
</evidence>
<dbReference type="Proteomes" id="UP000610760">
    <property type="component" value="Unassembled WGS sequence"/>
</dbReference>
<dbReference type="RefSeq" id="WP_249296141.1">
    <property type="nucleotide sequence ID" value="NZ_JACRSV010000005.1"/>
</dbReference>
<gene>
    <name evidence="2" type="ORF">H8710_12285</name>
</gene>